<comment type="caution">
    <text evidence="5">The sequence shown here is derived from an EMBL/GenBank/DDBJ whole genome shotgun (WGS) entry which is preliminary data.</text>
</comment>
<protein>
    <submittedName>
        <fullName evidence="5">DgyrCDS13049</fullName>
    </submittedName>
</protein>
<reference evidence="5 6" key="1">
    <citation type="submission" date="2020-08" db="EMBL/GenBank/DDBJ databases">
        <authorList>
            <person name="Hejnol A."/>
        </authorList>
    </citation>
    <scope>NUCLEOTIDE SEQUENCE [LARGE SCALE GENOMIC DNA]</scope>
</reference>
<dbReference type="PROSITE" id="PS01180">
    <property type="entry name" value="CUB"/>
    <property type="match status" value="1"/>
</dbReference>
<evidence type="ECO:0000313" key="5">
    <source>
        <dbReference type="EMBL" id="CAD5124787.1"/>
    </source>
</evidence>
<accession>A0A7I8W9K0</accession>
<feature type="domain" description="CUB" evidence="4">
    <location>
        <begin position="134"/>
        <end position="253"/>
    </location>
</feature>
<keyword evidence="3" id="KW-1133">Transmembrane helix</keyword>
<organism evidence="5 6">
    <name type="scientific">Dimorphilus gyrociliatus</name>
    <dbReference type="NCBI Taxonomy" id="2664684"/>
    <lineage>
        <taxon>Eukaryota</taxon>
        <taxon>Metazoa</taxon>
        <taxon>Spiralia</taxon>
        <taxon>Lophotrochozoa</taxon>
        <taxon>Annelida</taxon>
        <taxon>Polychaeta</taxon>
        <taxon>Polychaeta incertae sedis</taxon>
        <taxon>Dinophilidae</taxon>
        <taxon>Dimorphilus</taxon>
    </lineage>
</organism>
<dbReference type="InterPro" id="IPR000859">
    <property type="entry name" value="CUB_dom"/>
</dbReference>
<evidence type="ECO:0000256" key="1">
    <source>
        <dbReference type="ARBA" id="ARBA00023157"/>
    </source>
</evidence>
<comment type="caution">
    <text evidence="2">Lacks conserved residue(s) required for the propagation of feature annotation.</text>
</comment>
<dbReference type="Proteomes" id="UP000549394">
    <property type="component" value="Unassembled WGS sequence"/>
</dbReference>
<evidence type="ECO:0000259" key="4">
    <source>
        <dbReference type="PROSITE" id="PS01180"/>
    </source>
</evidence>
<dbReference type="Gene3D" id="2.60.120.740">
    <property type="match status" value="1"/>
</dbReference>
<keyword evidence="1" id="KW-1015">Disulfide bond</keyword>
<keyword evidence="3" id="KW-0812">Transmembrane</keyword>
<name>A0A7I8W9K0_9ANNE</name>
<evidence type="ECO:0000256" key="2">
    <source>
        <dbReference type="PROSITE-ProRule" id="PRU00059"/>
    </source>
</evidence>
<evidence type="ECO:0000256" key="3">
    <source>
        <dbReference type="SAM" id="Phobius"/>
    </source>
</evidence>
<evidence type="ECO:0000313" key="6">
    <source>
        <dbReference type="Proteomes" id="UP000549394"/>
    </source>
</evidence>
<proteinExistence type="predicted"/>
<dbReference type="CDD" id="cd22823">
    <property type="entry name" value="Gal_Rha_Lectin"/>
    <property type="match status" value="1"/>
</dbReference>
<keyword evidence="6" id="KW-1185">Reference proteome</keyword>
<sequence>MKYQFYAFTASLQFIFFSSTTDKTLAEYVCPGKEFSPKCKSSTRSDSANKEYVLIRSAIYGQLYNSECPQMDDIEIDDVCTANVLPKLDLLCSGQETCQVNVPDESLDSSKPCTNMRLRMALGVDYECISAATCSFNGETQLLQVSSPGYILASLTHGFRYPCTFRLKTREGYNLHLRLIDLATDKFNYTRSKNCIRYAHVRDGSLEKEICGGSNRTSELWRSRWNTVDILIADQITPPSKQNSRFLIYYEPRRSCPEVKAPSGGWLKKLSTNLALGCNDSTEARWSLRCENSIWVGPKAEERACPETAGSKSELGGIPHGVLIALIIAASLILGVIILVVGLVYLEWQKGKRLKKEALAWISSESKCKQHTLPPIPTLRKEEHTYSDISDCNIHPQHPNQQPYCPQHYFQLHSGLKKDDGTLGERI</sequence>
<feature type="transmembrane region" description="Helical" evidence="3">
    <location>
        <begin position="322"/>
        <end position="346"/>
    </location>
</feature>
<gene>
    <name evidence="5" type="ORF">DGYR_LOCUS12275</name>
</gene>
<keyword evidence="3" id="KW-0472">Membrane</keyword>
<dbReference type="OrthoDB" id="1100386at2759"/>
<dbReference type="AlphaFoldDB" id="A0A7I8W9K0"/>
<dbReference type="EMBL" id="CAJFCJ010000023">
    <property type="protein sequence ID" value="CAD5124787.1"/>
    <property type="molecule type" value="Genomic_DNA"/>
</dbReference>
<dbReference type="InterPro" id="IPR043159">
    <property type="entry name" value="Lectin_gal-bd_sf"/>
</dbReference>